<organism evidence="4 5">
    <name type="scientific">Phormidium nigroviride PCC 7112</name>
    <dbReference type="NCBI Taxonomy" id="179408"/>
    <lineage>
        <taxon>Bacteria</taxon>
        <taxon>Bacillati</taxon>
        <taxon>Cyanobacteriota</taxon>
        <taxon>Cyanophyceae</taxon>
        <taxon>Oscillatoriophycideae</taxon>
        <taxon>Oscillatoriales</taxon>
        <taxon>Oscillatoriaceae</taxon>
        <taxon>Phormidium</taxon>
    </lineage>
</organism>
<dbReference type="InterPro" id="IPR000504">
    <property type="entry name" value="RRM_dom"/>
</dbReference>
<protein>
    <submittedName>
        <fullName evidence="4">RNP-1 like RNA-binding protein</fullName>
    </submittedName>
</protein>
<feature type="domain" description="RRM" evidence="3">
    <location>
        <begin position="3"/>
        <end position="81"/>
    </location>
</feature>
<reference evidence="4 5" key="1">
    <citation type="submission" date="2012-05" db="EMBL/GenBank/DDBJ databases">
        <title>Finished chromosome of genome of Oscillatoria sp. PCC 7112.</title>
        <authorList>
            <consortium name="US DOE Joint Genome Institute"/>
            <person name="Gugger M."/>
            <person name="Coursin T."/>
            <person name="Rippka R."/>
            <person name="Tandeau De Marsac N."/>
            <person name="Huntemann M."/>
            <person name="Wei C.-L."/>
            <person name="Han J."/>
            <person name="Detter J.C."/>
            <person name="Han C."/>
            <person name="Tapia R."/>
            <person name="Davenport K."/>
            <person name="Daligault H."/>
            <person name="Erkkila T."/>
            <person name="Gu W."/>
            <person name="Munk A.C.C."/>
            <person name="Teshima H."/>
            <person name="Xu Y."/>
            <person name="Chain P."/>
            <person name="Chen A."/>
            <person name="Krypides N."/>
            <person name="Mavromatis K."/>
            <person name="Markowitz V."/>
            <person name="Szeto E."/>
            <person name="Ivanova N."/>
            <person name="Mikhailova N."/>
            <person name="Ovchinnikova G."/>
            <person name="Pagani I."/>
            <person name="Pati A."/>
            <person name="Goodwin L."/>
            <person name="Peters L."/>
            <person name="Pitluck S."/>
            <person name="Woyke T."/>
            <person name="Kerfeld C."/>
        </authorList>
    </citation>
    <scope>NUCLEOTIDE SEQUENCE [LARGE SCALE GENOMIC DNA]</scope>
    <source>
        <strain evidence="4 5">PCC 7112</strain>
    </source>
</reference>
<sequence length="185" mass="20212">MSIRLYVGNLPKELDRQELQEVFAPEGESVTTKVITDRKTGKCRGFGFVTVLTDEQADQVIEKYNGLMFKENPLKIEKALPRSKGKSEKGEDDQQQSSPQSPQLVSASSVPAPVPQQQQRSAPPTQGGGASSKSNRRRGDSNKSRRNQSAATVSSADSGSVQPDPRWASALEELKQRLVEAQTTN</sequence>
<dbReference type="eggNOG" id="COG0724">
    <property type="taxonomic scope" value="Bacteria"/>
</dbReference>
<dbReference type="Proteomes" id="UP000010478">
    <property type="component" value="Chromosome"/>
</dbReference>
<dbReference type="Gene3D" id="3.30.70.330">
    <property type="match status" value="1"/>
</dbReference>
<proteinExistence type="predicted"/>
<dbReference type="Pfam" id="PF00076">
    <property type="entry name" value="RRM_1"/>
    <property type="match status" value="1"/>
</dbReference>
<dbReference type="STRING" id="179408.Osc7112_3768"/>
<evidence type="ECO:0000259" key="3">
    <source>
        <dbReference type="PROSITE" id="PS50102"/>
    </source>
</evidence>
<feature type="region of interest" description="Disordered" evidence="2">
    <location>
        <begin position="78"/>
        <end position="169"/>
    </location>
</feature>
<dbReference type="SMART" id="SM00360">
    <property type="entry name" value="RRM"/>
    <property type="match status" value="1"/>
</dbReference>
<feature type="compositionally biased region" description="Basic and acidic residues" evidence="2">
    <location>
        <begin position="78"/>
        <end position="89"/>
    </location>
</feature>
<keyword evidence="1" id="KW-0694">RNA-binding</keyword>
<dbReference type="HOGENOM" id="CLU_012062_28_2_3"/>
<evidence type="ECO:0000256" key="2">
    <source>
        <dbReference type="SAM" id="MobiDB-lite"/>
    </source>
</evidence>
<gene>
    <name evidence="4" type="ORF">Osc7112_3768</name>
</gene>
<evidence type="ECO:0000256" key="1">
    <source>
        <dbReference type="ARBA" id="ARBA00022884"/>
    </source>
</evidence>
<dbReference type="InterPro" id="IPR052462">
    <property type="entry name" value="SLIRP/GR-RBP-like"/>
</dbReference>
<name>K9VKU7_9CYAN</name>
<keyword evidence="5" id="KW-1185">Reference proteome</keyword>
<dbReference type="PROSITE" id="PS50102">
    <property type="entry name" value="RRM"/>
    <property type="match status" value="1"/>
</dbReference>
<evidence type="ECO:0000313" key="4">
    <source>
        <dbReference type="EMBL" id="AFZ08112.1"/>
    </source>
</evidence>
<dbReference type="RefSeq" id="WP_015177367.1">
    <property type="nucleotide sequence ID" value="NC_019729.1"/>
</dbReference>
<dbReference type="GO" id="GO:0003723">
    <property type="term" value="F:RNA binding"/>
    <property type="evidence" value="ECO:0007669"/>
    <property type="project" value="UniProtKB-KW"/>
</dbReference>
<dbReference type="OrthoDB" id="465167at2"/>
<dbReference type="PANTHER" id="PTHR48027">
    <property type="entry name" value="HETEROGENEOUS NUCLEAR RIBONUCLEOPROTEIN 87F-RELATED"/>
    <property type="match status" value="1"/>
</dbReference>
<dbReference type="KEGG" id="oni:Osc7112_3768"/>
<evidence type="ECO:0000313" key="5">
    <source>
        <dbReference type="Proteomes" id="UP000010478"/>
    </source>
</evidence>
<dbReference type="InterPro" id="IPR012677">
    <property type="entry name" value="Nucleotide-bd_a/b_plait_sf"/>
</dbReference>
<dbReference type="EMBL" id="CP003614">
    <property type="protein sequence ID" value="AFZ08112.1"/>
    <property type="molecule type" value="Genomic_DNA"/>
</dbReference>
<dbReference type="AlphaFoldDB" id="K9VKU7"/>
<feature type="compositionally biased region" description="Polar residues" evidence="2">
    <location>
        <begin position="147"/>
        <end position="161"/>
    </location>
</feature>
<dbReference type="SUPFAM" id="SSF54928">
    <property type="entry name" value="RNA-binding domain, RBD"/>
    <property type="match status" value="1"/>
</dbReference>
<feature type="compositionally biased region" description="Low complexity" evidence="2">
    <location>
        <begin position="95"/>
        <end position="124"/>
    </location>
</feature>
<accession>K9VKU7</accession>
<dbReference type="InterPro" id="IPR035979">
    <property type="entry name" value="RBD_domain_sf"/>
</dbReference>